<feature type="compositionally biased region" description="Basic and acidic residues" evidence="1">
    <location>
        <begin position="772"/>
        <end position="793"/>
    </location>
</feature>
<dbReference type="Gene3D" id="2.40.50.140">
    <property type="entry name" value="Nucleic acid-binding proteins"/>
    <property type="match status" value="1"/>
</dbReference>
<dbReference type="InterPro" id="IPR003029">
    <property type="entry name" value="S1_domain"/>
</dbReference>
<organism evidence="3 4">
    <name type="scientific">Treponema bryantii</name>
    <dbReference type="NCBI Taxonomy" id="163"/>
    <lineage>
        <taxon>Bacteria</taxon>
        <taxon>Pseudomonadati</taxon>
        <taxon>Spirochaetota</taxon>
        <taxon>Spirochaetia</taxon>
        <taxon>Spirochaetales</taxon>
        <taxon>Treponemataceae</taxon>
        <taxon>Treponema</taxon>
    </lineage>
</organism>
<keyword evidence="4" id="KW-1185">Reference proteome</keyword>
<dbReference type="Gene3D" id="1.10.150.310">
    <property type="entry name" value="Tex RuvX-like domain-like"/>
    <property type="match status" value="1"/>
</dbReference>
<dbReference type="Pfam" id="PF00575">
    <property type="entry name" value="S1"/>
    <property type="match status" value="1"/>
</dbReference>
<dbReference type="OrthoDB" id="9804714at2"/>
<dbReference type="GO" id="GO:0003729">
    <property type="term" value="F:mRNA binding"/>
    <property type="evidence" value="ECO:0007669"/>
    <property type="project" value="TreeGrafter"/>
</dbReference>
<evidence type="ECO:0000256" key="1">
    <source>
        <dbReference type="SAM" id="MobiDB-lite"/>
    </source>
</evidence>
<dbReference type="GO" id="GO:0003735">
    <property type="term" value="F:structural constituent of ribosome"/>
    <property type="evidence" value="ECO:0007669"/>
    <property type="project" value="TreeGrafter"/>
</dbReference>
<dbReference type="SUPFAM" id="SSF53098">
    <property type="entry name" value="Ribonuclease H-like"/>
    <property type="match status" value="1"/>
</dbReference>
<dbReference type="Gene3D" id="3.30.420.140">
    <property type="entry name" value="YqgF/RNase H-like domain"/>
    <property type="match status" value="1"/>
</dbReference>
<dbReference type="SMART" id="SM00316">
    <property type="entry name" value="S1"/>
    <property type="match status" value="1"/>
</dbReference>
<dbReference type="Pfam" id="PF17674">
    <property type="entry name" value="HHH_9"/>
    <property type="match status" value="1"/>
</dbReference>
<feature type="region of interest" description="Disordered" evidence="1">
    <location>
        <begin position="723"/>
        <end position="754"/>
    </location>
</feature>
<dbReference type="SUPFAM" id="SSF50249">
    <property type="entry name" value="Nucleic acid-binding proteins"/>
    <property type="match status" value="1"/>
</dbReference>
<dbReference type="InterPro" id="IPR041692">
    <property type="entry name" value="HHH_9"/>
</dbReference>
<dbReference type="Pfam" id="PF22706">
    <property type="entry name" value="Tex_central_region"/>
    <property type="match status" value="1"/>
</dbReference>
<dbReference type="CDD" id="cd05685">
    <property type="entry name" value="S1_Tex"/>
    <property type="match status" value="1"/>
</dbReference>
<dbReference type="Pfam" id="PF16921">
    <property type="entry name" value="Tex_YqgF"/>
    <property type="match status" value="1"/>
</dbReference>
<dbReference type="PANTHER" id="PTHR10724:SF10">
    <property type="entry name" value="S1 RNA-BINDING DOMAIN-CONTAINING PROTEIN 1"/>
    <property type="match status" value="1"/>
</dbReference>
<dbReference type="GO" id="GO:0006139">
    <property type="term" value="P:nucleobase-containing compound metabolic process"/>
    <property type="evidence" value="ECO:0007669"/>
    <property type="project" value="InterPro"/>
</dbReference>
<dbReference type="PROSITE" id="PS50126">
    <property type="entry name" value="S1"/>
    <property type="match status" value="1"/>
</dbReference>
<dbReference type="InterPro" id="IPR032639">
    <property type="entry name" value="Tex_YqgF"/>
</dbReference>
<dbReference type="RefSeq" id="WP_074933150.1">
    <property type="nucleotide sequence ID" value="NZ_FORI01000010.1"/>
</dbReference>
<dbReference type="InterPro" id="IPR023323">
    <property type="entry name" value="Tex-like_dom_sf"/>
</dbReference>
<dbReference type="PANTHER" id="PTHR10724">
    <property type="entry name" value="30S RIBOSOMAL PROTEIN S1"/>
    <property type="match status" value="1"/>
</dbReference>
<dbReference type="InterPro" id="IPR018974">
    <property type="entry name" value="Tex-like_N"/>
</dbReference>
<gene>
    <name evidence="3" type="ORF">SAMN04487775_11062</name>
</gene>
<dbReference type="InterPro" id="IPR055179">
    <property type="entry name" value="Tex-like_central_region"/>
</dbReference>
<dbReference type="Gene3D" id="1.10.10.650">
    <property type="entry name" value="RuvA domain 2-like"/>
    <property type="match status" value="1"/>
</dbReference>
<dbReference type="FunFam" id="1.10.150.310:FF:000002">
    <property type="entry name" value="Putative transcription modulator/accessory protein"/>
    <property type="match status" value="1"/>
</dbReference>
<dbReference type="InterPro" id="IPR012337">
    <property type="entry name" value="RNaseH-like_sf"/>
</dbReference>
<dbReference type="Gene3D" id="1.10.3500.10">
    <property type="entry name" value="Tex N-terminal region-like"/>
    <property type="match status" value="1"/>
</dbReference>
<dbReference type="InterPro" id="IPR006641">
    <property type="entry name" value="YqgF/RNaseH-like_dom"/>
</dbReference>
<evidence type="ECO:0000313" key="3">
    <source>
        <dbReference type="EMBL" id="SFI99587.1"/>
    </source>
</evidence>
<dbReference type="Pfam" id="PF12836">
    <property type="entry name" value="HHH_3"/>
    <property type="match status" value="1"/>
</dbReference>
<dbReference type="FunFam" id="1.10.10.650:FF:000001">
    <property type="entry name" value="S1 RNA-binding domain 1"/>
    <property type="match status" value="1"/>
</dbReference>
<reference evidence="4" key="1">
    <citation type="submission" date="2016-10" db="EMBL/GenBank/DDBJ databases">
        <authorList>
            <person name="Varghese N."/>
            <person name="Submissions S."/>
        </authorList>
    </citation>
    <scope>NUCLEOTIDE SEQUENCE [LARGE SCALE GENOMIC DNA]</scope>
    <source>
        <strain evidence="4">XBD1002</strain>
    </source>
</reference>
<dbReference type="InterPro" id="IPR012340">
    <property type="entry name" value="NA-bd_OB-fold"/>
</dbReference>
<dbReference type="FunFam" id="3.30.420.140:FF:000001">
    <property type="entry name" value="RNA-binding transcriptional accessory protein"/>
    <property type="match status" value="1"/>
</dbReference>
<accession>A0A1I3MRH9</accession>
<dbReference type="FunFam" id="2.40.50.140:FF:000051">
    <property type="entry name" value="RNA-binding transcriptional accessory protein"/>
    <property type="match status" value="1"/>
</dbReference>
<dbReference type="SMART" id="SM00732">
    <property type="entry name" value="YqgFc"/>
    <property type="match status" value="1"/>
</dbReference>
<dbReference type="InterPro" id="IPR044146">
    <property type="entry name" value="S1_Tex"/>
</dbReference>
<dbReference type="SUPFAM" id="SSF47781">
    <property type="entry name" value="RuvA domain 2-like"/>
    <property type="match status" value="2"/>
</dbReference>
<dbReference type="AlphaFoldDB" id="A0A1I3MRH9"/>
<name>A0A1I3MRH9_9SPIR</name>
<dbReference type="SUPFAM" id="SSF158832">
    <property type="entry name" value="Tex N-terminal region-like"/>
    <property type="match status" value="1"/>
</dbReference>
<dbReference type="InterPro" id="IPR037027">
    <property type="entry name" value="YqgF/RNaseH-like_dom_sf"/>
</dbReference>
<feature type="domain" description="S1 motif" evidence="2">
    <location>
        <begin position="652"/>
        <end position="721"/>
    </location>
</feature>
<dbReference type="InterPro" id="IPR023319">
    <property type="entry name" value="Tex-like_HTH_dom_sf"/>
</dbReference>
<dbReference type="InterPro" id="IPR010994">
    <property type="entry name" value="RuvA_2-like"/>
</dbReference>
<evidence type="ECO:0000313" key="4">
    <source>
        <dbReference type="Proteomes" id="UP000182737"/>
    </source>
</evidence>
<feature type="region of interest" description="Disordered" evidence="1">
    <location>
        <begin position="766"/>
        <end position="800"/>
    </location>
</feature>
<dbReference type="Pfam" id="PF09371">
    <property type="entry name" value="Tex_N"/>
    <property type="match status" value="1"/>
</dbReference>
<dbReference type="Proteomes" id="UP000182737">
    <property type="component" value="Unassembled WGS sequence"/>
</dbReference>
<evidence type="ECO:0000259" key="2">
    <source>
        <dbReference type="PROSITE" id="PS50126"/>
    </source>
</evidence>
<protein>
    <recommendedName>
        <fullName evidence="2">S1 motif domain-containing protein</fullName>
    </recommendedName>
</protein>
<sequence>MEFTQETIDALSVNEVEIMKKIAAELNIRVQQVSAVISLVEEGCTIPFISRYRKEKHDNLDEVQVRDCDHLYKSYHNLEDRRLEIVKGVFAQGKLTETLYNAIMSATTMTALEDLWAPFKKKKKTRGMIAAEKGLEPLADFILADHDDAAVEKEAEKFIKTDNEDAALNVETALDALAGAKDIIAERVSQETSNREAVHDLYMRTGTIKTKGIVPEGQDAAVAENTSTYKMYWDYTEPLNEVKPHRILAINRGEREAALEVTIDVDVDAAVADLQRRADIHNNYHKDAIEDGVVRLLSPAVVREIRSDEADEADVHGIGIFSENLKNLLMTQPIKGSRVLGVDPGIRTGTKCAALDETGKYLGYFKFFQVTDPDGSYKMINDAIDKYDIQVVAVGNGTGSQEVQAIVSKVISDNYNDVVYTVVDESGASVYSASDIAREEFPDLDLTIRGAISMGRRLQDPLSELVKIDPKAIGVGLYQHDVNQKKLAEQLDEVVGSVVNNVGVNLNTASYSLLKYVSGINSTTAKKIVAYRDQNGKIKSREDLKNVPGLGPKAFEQCAGFLKIAESSDPLDNTWVHPENYDAAREVLPYIQKKEKVPADLIKKLAEKYNIGETTVRDIVDELQKPNRDPRDGYPAPIMQKGVLQFEDLKEGMKVTGKIKNVVDFGAFVDIGLHETGLVHLSELSDSFVENPMDVVKVGDVHEFTIIELDRDRRRIALSLKSDAASRAGTGQKSTARRYSPRDNAGSGSGTGRRVVVVKKGGAAGNASGFDKLNRRDGRDDNRRSQTYDRNSGDDGMSYNPFAAFFNNKK</sequence>
<dbReference type="InterPro" id="IPR050437">
    <property type="entry name" value="Ribos_protein_bS1-like"/>
</dbReference>
<dbReference type="GO" id="GO:0005737">
    <property type="term" value="C:cytoplasm"/>
    <property type="evidence" value="ECO:0007669"/>
    <property type="project" value="UniProtKB-ARBA"/>
</dbReference>
<dbReference type="GO" id="GO:0006412">
    <property type="term" value="P:translation"/>
    <property type="evidence" value="ECO:0007669"/>
    <property type="project" value="TreeGrafter"/>
</dbReference>
<proteinExistence type="predicted"/>
<dbReference type="EMBL" id="FORI01000010">
    <property type="protein sequence ID" value="SFI99587.1"/>
    <property type="molecule type" value="Genomic_DNA"/>
</dbReference>